<gene>
    <name evidence="7" type="ORF">PEB0149_016720</name>
</gene>
<evidence type="ECO:0000256" key="3">
    <source>
        <dbReference type="ARBA" id="ARBA00022692"/>
    </source>
</evidence>
<evidence type="ECO:0000256" key="6">
    <source>
        <dbReference type="SAM" id="Phobius"/>
    </source>
</evidence>
<keyword evidence="5 6" id="KW-0472">Membrane</keyword>
<evidence type="ECO:0000313" key="8">
    <source>
        <dbReference type="Proteomes" id="UP000187344"/>
    </source>
</evidence>
<dbReference type="RefSeq" id="WP_075869358.1">
    <property type="nucleotide sequence ID" value="NZ_CALYQA010000002.1"/>
</dbReference>
<comment type="caution">
    <text evidence="7">The sequence shown here is derived from an EMBL/GenBank/DDBJ whole genome shotgun (WGS) entry which is preliminary data.</text>
</comment>
<feature type="transmembrane region" description="Helical" evidence="6">
    <location>
        <begin position="384"/>
        <end position="403"/>
    </location>
</feature>
<feature type="transmembrane region" description="Helical" evidence="6">
    <location>
        <begin position="355"/>
        <end position="372"/>
    </location>
</feature>
<evidence type="ECO:0000256" key="5">
    <source>
        <dbReference type="ARBA" id="ARBA00023136"/>
    </source>
</evidence>
<dbReference type="Pfam" id="PF07690">
    <property type="entry name" value="MFS_1"/>
    <property type="match status" value="1"/>
</dbReference>
<evidence type="ECO:0000256" key="1">
    <source>
        <dbReference type="ARBA" id="ARBA00004127"/>
    </source>
</evidence>
<keyword evidence="8" id="KW-1185">Reference proteome</keyword>
<organism evidence="7 8">
    <name type="scientific">Bartonella apis</name>
    <dbReference type="NCBI Taxonomy" id="1686310"/>
    <lineage>
        <taxon>Bacteria</taxon>
        <taxon>Pseudomonadati</taxon>
        <taxon>Pseudomonadota</taxon>
        <taxon>Alphaproteobacteria</taxon>
        <taxon>Hyphomicrobiales</taxon>
        <taxon>Bartonellaceae</taxon>
        <taxon>Bartonella</taxon>
    </lineage>
</organism>
<evidence type="ECO:0000313" key="7">
    <source>
        <dbReference type="EMBL" id="OLY44205.1"/>
    </source>
</evidence>
<comment type="subcellular location">
    <subcellularLocation>
        <location evidence="1">Endomembrane system</location>
        <topology evidence="1">Multi-pass membrane protein</topology>
    </subcellularLocation>
</comment>
<dbReference type="OrthoDB" id="5314453at2"/>
<feature type="transmembrane region" description="Helical" evidence="6">
    <location>
        <begin position="511"/>
        <end position="531"/>
    </location>
</feature>
<reference evidence="7 8" key="1">
    <citation type="submission" date="2016-12" db="EMBL/GenBank/DDBJ databases">
        <title>Comparative genomics of Bartonella apis.</title>
        <authorList>
            <person name="Engel P."/>
        </authorList>
    </citation>
    <scope>NUCLEOTIDE SEQUENCE [LARGE SCALE GENOMIC DNA]</scope>
    <source>
        <strain evidence="7 8">PEB0149</strain>
    </source>
</reference>
<feature type="transmembrane region" description="Helical" evidence="6">
    <location>
        <begin position="255"/>
        <end position="274"/>
    </location>
</feature>
<evidence type="ECO:0000256" key="2">
    <source>
        <dbReference type="ARBA" id="ARBA00022448"/>
    </source>
</evidence>
<sequence>MSTGVLPLPDDEREPPFPKPGKIFAGPIHRCLIYIFAASLLQWVYGLGANMVQSNITQLTGFFHATVEETTWLVGAYMAPNVSLAIFLIKIRNQYGLRLFAELSIIGFLLTCILHLFVTSLQSAIIIRFFAGIAAAPMSSLAFFYMIEAFAPAKKRTVGLSLNLMNIALAVPLSRLVSPALIDHAGFHALFALEMGLALIGFGCIFYLPLTPIKRAKVIEKIDYLSFGLIAIGLGINAAIMPVGKLYWWRDVSWMGWWLAIAVFCLMAAAVIELNRKNPLIDLRWLFSKEMLHIAIVLLMFRILLSEQATLASNFFNLFGLLNREMEVMHAGVVVGTVLGGLACAIFFKPGREDLFHVIALILLAAGSFMDSHATNLTRPDQMILSQGMIGVGYALFLPPSMSKGLATAIARGPQYILSFIAVFLFTQNTGGLMSSAFFGSLQIVFEKYHSNILTQQIVMSNPIVAANVDKLSQAYGHVINDPVLLHGEGLAELARRSTLEANVLAYNDVFRLYSCIALVVLVMLLIRMALRGFKTMRDKKAQLSTQPA</sequence>
<dbReference type="Gene3D" id="1.20.1250.20">
    <property type="entry name" value="MFS general substrate transporter like domains"/>
    <property type="match status" value="1"/>
</dbReference>
<proteinExistence type="predicted"/>
<dbReference type="InterPro" id="IPR036259">
    <property type="entry name" value="MFS_trans_sf"/>
</dbReference>
<dbReference type="PANTHER" id="PTHR23501:SF191">
    <property type="entry name" value="VACUOLAR BASIC AMINO ACID TRANSPORTER 4"/>
    <property type="match status" value="1"/>
</dbReference>
<feature type="transmembrane region" description="Helical" evidence="6">
    <location>
        <begin position="328"/>
        <end position="348"/>
    </location>
</feature>
<keyword evidence="2" id="KW-0813">Transport</keyword>
<dbReference type="Proteomes" id="UP000187344">
    <property type="component" value="Unassembled WGS sequence"/>
</dbReference>
<dbReference type="InterPro" id="IPR011701">
    <property type="entry name" value="MFS"/>
</dbReference>
<dbReference type="EMBL" id="LXYT01000001">
    <property type="protein sequence ID" value="OLY44205.1"/>
    <property type="molecule type" value="Genomic_DNA"/>
</dbReference>
<dbReference type="PANTHER" id="PTHR23501">
    <property type="entry name" value="MAJOR FACILITATOR SUPERFAMILY"/>
    <property type="match status" value="1"/>
</dbReference>
<evidence type="ECO:0000256" key="4">
    <source>
        <dbReference type="ARBA" id="ARBA00022989"/>
    </source>
</evidence>
<feature type="transmembrane region" description="Helical" evidence="6">
    <location>
        <begin position="124"/>
        <end position="146"/>
    </location>
</feature>
<keyword evidence="4 6" id="KW-1133">Transmembrane helix</keyword>
<protein>
    <submittedName>
        <fullName evidence="7">Major Facilitator Superfamily protein</fullName>
    </submittedName>
</protein>
<feature type="transmembrane region" description="Helical" evidence="6">
    <location>
        <begin position="294"/>
        <end position="316"/>
    </location>
</feature>
<dbReference type="GO" id="GO:0005886">
    <property type="term" value="C:plasma membrane"/>
    <property type="evidence" value="ECO:0007669"/>
    <property type="project" value="TreeGrafter"/>
</dbReference>
<feature type="transmembrane region" description="Helical" evidence="6">
    <location>
        <begin position="189"/>
        <end position="210"/>
    </location>
</feature>
<dbReference type="AlphaFoldDB" id="A0A1R0FB62"/>
<keyword evidence="3 6" id="KW-0812">Transmembrane</keyword>
<dbReference type="GO" id="GO:0022857">
    <property type="term" value="F:transmembrane transporter activity"/>
    <property type="evidence" value="ECO:0007669"/>
    <property type="project" value="InterPro"/>
</dbReference>
<name>A0A1R0FB62_9HYPH</name>
<accession>A0A1R0FB62</accession>
<dbReference type="SUPFAM" id="SSF103473">
    <property type="entry name" value="MFS general substrate transporter"/>
    <property type="match status" value="1"/>
</dbReference>
<feature type="transmembrane region" description="Helical" evidence="6">
    <location>
        <begin position="158"/>
        <end position="177"/>
    </location>
</feature>
<feature type="transmembrane region" description="Helical" evidence="6">
    <location>
        <begin position="222"/>
        <end position="243"/>
    </location>
</feature>
<dbReference type="GO" id="GO:0012505">
    <property type="term" value="C:endomembrane system"/>
    <property type="evidence" value="ECO:0007669"/>
    <property type="project" value="UniProtKB-SubCell"/>
</dbReference>
<feature type="transmembrane region" description="Helical" evidence="6">
    <location>
        <begin position="415"/>
        <end position="439"/>
    </location>
</feature>
<dbReference type="GeneID" id="92991168"/>
<feature type="transmembrane region" description="Helical" evidence="6">
    <location>
        <begin position="31"/>
        <end position="52"/>
    </location>
</feature>
<feature type="transmembrane region" description="Helical" evidence="6">
    <location>
        <begin position="96"/>
        <end position="118"/>
    </location>
</feature>